<dbReference type="EMBL" id="LR796670">
    <property type="protein sequence ID" value="CAB4158925.1"/>
    <property type="molecule type" value="Genomic_DNA"/>
</dbReference>
<gene>
    <name evidence="3" type="ORF">UFOVP699_44</name>
</gene>
<proteinExistence type="inferred from homology"/>
<dbReference type="PANTHER" id="PTHR10772">
    <property type="entry name" value="10 KDA HEAT SHOCK PROTEIN"/>
    <property type="match status" value="1"/>
</dbReference>
<protein>
    <submittedName>
        <fullName evidence="3">GroS Co-chaperonin GroES (HSP10)</fullName>
    </submittedName>
</protein>
<dbReference type="SUPFAM" id="SSF50129">
    <property type="entry name" value="GroES-like"/>
    <property type="match status" value="1"/>
</dbReference>
<dbReference type="CDD" id="cd00320">
    <property type="entry name" value="cpn10"/>
    <property type="match status" value="1"/>
</dbReference>
<dbReference type="PRINTS" id="PR00297">
    <property type="entry name" value="CHAPERONIN10"/>
</dbReference>
<dbReference type="GO" id="GO:0044183">
    <property type="term" value="F:protein folding chaperone"/>
    <property type="evidence" value="ECO:0007669"/>
    <property type="project" value="InterPro"/>
</dbReference>
<evidence type="ECO:0000256" key="2">
    <source>
        <dbReference type="ARBA" id="ARBA00023186"/>
    </source>
</evidence>
<reference evidence="3" key="1">
    <citation type="submission" date="2020-04" db="EMBL/GenBank/DDBJ databases">
        <authorList>
            <person name="Chiriac C."/>
            <person name="Salcher M."/>
            <person name="Ghai R."/>
            <person name="Kavagutti S V."/>
        </authorList>
    </citation>
    <scope>NUCLEOTIDE SEQUENCE</scope>
</reference>
<dbReference type="GO" id="GO:0005524">
    <property type="term" value="F:ATP binding"/>
    <property type="evidence" value="ECO:0007669"/>
    <property type="project" value="InterPro"/>
</dbReference>
<dbReference type="GO" id="GO:0051082">
    <property type="term" value="F:unfolded protein binding"/>
    <property type="evidence" value="ECO:0007669"/>
    <property type="project" value="TreeGrafter"/>
</dbReference>
<dbReference type="PANTHER" id="PTHR10772:SF58">
    <property type="entry name" value="CO-CHAPERONIN GROES"/>
    <property type="match status" value="1"/>
</dbReference>
<dbReference type="GO" id="GO:0046872">
    <property type="term" value="F:metal ion binding"/>
    <property type="evidence" value="ECO:0007669"/>
    <property type="project" value="TreeGrafter"/>
</dbReference>
<dbReference type="GO" id="GO:0051087">
    <property type="term" value="F:protein-folding chaperone binding"/>
    <property type="evidence" value="ECO:0007669"/>
    <property type="project" value="TreeGrafter"/>
</dbReference>
<name>A0A6J5NP46_9CAUD</name>
<dbReference type="InterPro" id="IPR037124">
    <property type="entry name" value="Chaperonin_GroES_sf"/>
</dbReference>
<dbReference type="FunFam" id="2.30.33.40:FF:000001">
    <property type="entry name" value="10 kDa chaperonin"/>
    <property type="match status" value="1"/>
</dbReference>
<keyword evidence="2" id="KW-0143">Chaperone</keyword>
<dbReference type="InterPro" id="IPR011032">
    <property type="entry name" value="GroES-like_sf"/>
</dbReference>
<evidence type="ECO:0000313" key="3">
    <source>
        <dbReference type="EMBL" id="CAB4158925.1"/>
    </source>
</evidence>
<dbReference type="Gene3D" id="2.30.33.40">
    <property type="entry name" value="GroES chaperonin"/>
    <property type="match status" value="1"/>
</dbReference>
<accession>A0A6J5NP46</accession>
<sequence length="99" mass="11235">MKPLYERVLIKPRDKEIVTSHGIMLPEKAVKKPNMGTVIACGDGVPHNPMVVKPGDKVLFNRYAGAELFYRGEKHYVIMSNELISILDDFDDVSLEEFE</sequence>
<dbReference type="Pfam" id="PF00166">
    <property type="entry name" value="Cpn10"/>
    <property type="match status" value="1"/>
</dbReference>
<organism evidence="3">
    <name type="scientific">uncultured Caudovirales phage</name>
    <dbReference type="NCBI Taxonomy" id="2100421"/>
    <lineage>
        <taxon>Viruses</taxon>
        <taxon>Duplodnaviria</taxon>
        <taxon>Heunggongvirae</taxon>
        <taxon>Uroviricota</taxon>
        <taxon>Caudoviricetes</taxon>
        <taxon>Peduoviridae</taxon>
        <taxon>Maltschvirus</taxon>
        <taxon>Maltschvirus maltsch</taxon>
    </lineage>
</organism>
<comment type="similarity">
    <text evidence="1">Belongs to the GroES chaperonin family.</text>
</comment>
<dbReference type="InterPro" id="IPR020818">
    <property type="entry name" value="Chaperonin_GroES"/>
</dbReference>
<dbReference type="SMART" id="SM00883">
    <property type="entry name" value="Cpn10"/>
    <property type="match status" value="1"/>
</dbReference>
<evidence type="ECO:0000256" key="1">
    <source>
        <dbReference type="ARBA" id="ARBA00006975"/>
    </source>
</evidence>